<dbReference type="PhylomeDB" id="S7ZPI5"/>
<dbReference type="InterPro" id="IPR025925">
    <property type="entry name" value="PPC89_CLD"/>
</dbReference>
<dbReference type="InterPro" id="IPR024957">
    <property type="entry name" value="Cep57_MT-bd_dom"/>
</dbReference>
<feature type="compositionally biased region" description="Polar residues" evidence="5">
    <location>
        <begin position="115"/>
        <end position="128"/>
    </location>
</feature>
<dbReference type="EMBL" id="KB644412">
    <property type="protein sequence ID" value="EPS30561.1"/>
    <property type="molecule type" value="Genomic_DNA"/>
</dbReference>
<evidence type="ECO:0000256" key="3">
    <source>
        <dbReference type="ARBA" id="ARBA00023212"/>
    </source>
</evidence>
<feature type="domain" description="Cep57 centrosome microtubule-binding" evidence="6">
    <location>
        <begin position="822"/>
        <end position="898"/>
    </location>
</feature>
<dbReference type="Pfam" id="PF06657">
    <property type="entry name" value="Cep57_MT_bd"/>
    <property type="match status" value="1"/>
</dbReference>
<feature type="compositionally biased region" description="Basic and acidic residues" evidence="5">
    <location>
        <begin position="385"/>
        <end position="394"/>
    </location>
</feature>
<dbReference type="AlphaFoldDB" id="S7ZPI5"/>
<feature type="compositionally biased region" description="Low complexity" evidence="5">
    <location>
        <begin position="565"/>
        <end position="578"/>
    </location>
</feature>
<feature type="region of interest" description="Disordered" evidence="5">
    <location>
        <begin position="926"/>
        <end position="959"/>
    </location>
</feature>
<dbReference type="HOGENOM" id="CLU_004834_0_0_1"/>
<evidence type="ECO:0000259" key="7">
    <source>
        <dbReference type="Pfam" id="PF14197"/>
    </source>
</evidence>
<feature type="compositionally biased region" description="Polar residues" evidence="5">
    <location>
        <begin position="163"/>
        <end position="179"/>
    </location>
</feature>
<feature type="region of interest" description="Disordered" evidence="5">
    <location>
        <begin position="641"/>
        <end position="660"/>
    </location>
</feature>
<dbReference type="InterPro" id="IPR051756">
    <property type="entry name" value="Centrosomal_MT-associated"/>
</dbReference>
<keyword evidence="4" id="KW-0175">Coiled coil</keyword>
<feature type="compositionally biased region" description="Acidic residues" evidence="5">
    <location>
        <begin position="936"/>
        <end position="945"/>
    </location>
</feature>
<dbReference type="eggNOG" id="ENOG502S3TV">
    <property type="taxonomic scope" value="Eukaryota"/>
</dbReference>
<evidence type="ECO:0000256" key="1">
    <source>
        <dbReference type="ARBA" id="ARBA00004267"/>
    </source>
</evidence>
<feature type="region of interest" description="Disordered" evidence="5">
    <location>
        <begin position="485"/>
        <end position="596"/>
    </location>
</feature>
<evidence type="ECO:0000313" key="8">
    <source>
        <dbReference type="EMBL" id="EPS30561.1"/>
    </source>
</evidence>
<accession>S7ZPI5</accession>
<dbReference type="Proteomes" id="UP000019376">
    <property type="component" value="Unassembled WGS sequence"/>
</dbReference>
<feature type="coiled-coil region" evidence="4">
    <location>
        <begin position="831"/>
        <end position="858"/>
    </location>
</feature>
<evidence type="ECO:0000256" key="4">
    <source>
        <dbReference type="SAM" id="Coils"/>
    </source>
</evidence>
<feature type="compositionally biased region" description="Basic and acidic residues" evidence="5">
    <location>
        <begin position="150"/>
        <end position="161"/>
    </location>
</feature>
<evidence type="ECO:0000256" key="5">
    <source>
        <dbReference type="SAM" id="MobiDB-lite"/>
    </source>
</evidence>
<feature type="region of interest" description="Disordered" evidence="5">
    <location>
        <begin position="64"/>
        <end position="190"/>
    </location>
</feature>
<dbReference type="GO" id="GO:0005815">
    <property type="term" value="C:microtubule organizing center"/>
    <property type="evidence" value="ECO:0007669"/>
    <property type="project" value="UniProtKB-SubCell"/>
</dbReference>
<dbReference type="Pfam" id="PF14197">
    <property type="entry name" value="Cep57_CLD_2"/>
    <property type="match status" value="1"/>
</dbReference>
<feature type="compositionally biased region" description="Basic and acidic residues" evidence="5">
    <location>
        <begin position="180"/>
        <end position="190"/>
    </location>
</feature>
<feature type="region of interest" description="Disordered" evidence="5">
    <location>
        <begin position="666"/>
        <end position="711"/>
    </location>
</feature>
<protein>
    <recommendedName>
        <fullName evidence="10">Cep57 centrosome microtubule-binding domain-containing protein</fullName>
    </recommendedName>
</protein>
<dbReference type="PANTHER" id="PTHR19336:SF9">
    <property type="entry name" value="SPINDLE POLE BODY PROTEIN PPC89"/>
    <property type="match status" value="1"/>
</dbReference>
<evidence type="ECO:0000256" key="2">
    <source>
        <dbReference type="ARBA" id="ARBA00022490"/>
    </source>
</evidence>
<keyword evidence="2" id="KW-0963">Cytoplasm</keyword>
<organism evidence="8 9">
    <name type="scientific">Penicillium oxalicum (strain 114-2 / CGMCC 5302)</name>
    <name type="common">Penicillium decumbens</name>
    <dbReference type="NCBI Taxonomy" id="933388"/>
    <lineage>
        <taxon>Eukaryota</taxon>
        <taxon>Fungi</taxon>
        <taxon>Dikarya</taxon>
        <taxon>Ascomycota</taxon>
        <taxon>Pezizomycotina</taxon>
        <taxon>Eurotiomycetes</taxon>
        <taxon>Eurotiomycetidae</taxon>
        <taxon>Eurotiales</taxon>
        <taxon>Aspergillaceae</taxon>
        <taxon>Penicillium</taxon>
    </lineage>
</organism>
<feature type="coiled-coil region" evidence="4">
    <location>
        <begin position="453"/>
        <end position="480"/>
    </location>
</feature>
<reference evidence="8 9" key="1">
    <citation type="journal article" date="2013" name="PLoS ONE">
        <title>Genomic and secretomic analyses reveal unique features of the lignocellulolytic enzyme system of Penicillium decumbens.</title>
        <authorList>
            <person name="Liu G."/>
            <person name="Zhang L."/>
            <person name="Wei X."/>
            <person name="Zou G."/>
            <person name="Qin Y."/>
            <person name="Ma L."/>
            <person name="Li J."/>
            <person name="Zheng H."/>
            <person name="Wang S."/>
            <person name="Wang C."/>
            <person name="Xun L."/>
            <person name="Zhao G.-P."/>
            <person name="Zhou Z."/>
            <person name="Qu Y."/>
        </authorList>
    </citation>
    <scope>NUCLEOTIDE SEQUENCE [LARGE SCALE GENOMIC DNA]</scope>
    <source>
        <strain evidence="9">114-2 / CGMCC 5302</strain>
    </source>
</reference>
<dbReference type="GO" id="GO:0008017">
    <property type="term" value="F:microtubule binding"/>
    <property type="evidence" value="ECO:0007669"/>
    <property type="project" value="InterPro"/>
</dbReference>
<feature type="compositionally biased region" description="Basic and acidic residues" evidence="5">
    <location>
        <begin position="527"/>
        <end position="554"/>
    </location>
</feature>
<evidence type="ECO:0000259" key="6">
    <source>
        <dbReference type="Pfam" id="PF06657"/>
    </source>
</evidence>
<keyword evidence="9" id="KW-1185">Reference proteome</keyword>
<feature type="compositionally biased region" description="Low complexity" evidence="5">
    <location>
        <begin position="699"/>
        <end position="711"/>
    </location>
</feature>
<gene>
    <name evidence="8" type="ORF">PDE_05513</name>
</gene>
<evidence type="ECO:0008006" key="10">
    <source>
        <dbReference type="Google" id="ProtNLM"/>
    </source>
</evidence>
<keyword evidence="3" id="KW-0206">Cytoskeleton</keyword>
<evidence type="ECO:0000313" key="9">
    <source>
        <dbReference type="Proteomes" id="UP000019376"/>
    </source>
</evidence>
<dbReference type="STRING" id="933388.S7ZPI5"/>
<sequence>MPLSDLDFTVSDFDPEHEALASTREFGSPRLPSMRDAYGHAVEEEEPDFVINTSTLDRAFPEFSQLPTSEEEDNQAQQHRDRDRDTMSDVSDLSMELGRGNSNKPARRIDDSRDSIMSFQNSIRSSSPAVRVDYPTPQKQSPARPTARRPASENLRKDAQLRRATQAQKETANSQATNKLQRDQRRTLSDMHAKVRDDYDGSLLVDERPAPVATNNRSTRFGNLNNSQEIADAVERASREAYAKEMRKATGGGTPRKTSNNHTHTMGDTMTRQSFLLPDLPNISELVSGVYEDGTPVFPRQHKMRSTRFVSPPHEATDISTVREHRPLDAIPIPEDEKALFVSLRLLQDKVAELEMFKSDAERRIENYREENAMLKASRTRHSDHHATDDLDHRKTSKRMNSEIQKLEAENIALQNQLDIADRKSQVQEAAVKRLNHERESAISQLGVAYLETRELKAENDQLREENSTLKSQLKRLLFKIRREETQETDSSVSASDPEDSNTYSADVSRNTKDVTAKSTRTQSRSKRQDDSRAKVSTQVDKEISRLEKERAEEELFSIDKPTSKRASAAKSTRSGTSESKGNRKQSNTSKQRVKRVILEDVSSALESTEQSKASADGNDLTLLSVIDENEIAKLRKTLEEERLSRKQRRSSAAKDASTIEAVNSIRQSILKAPQPRKSSLREPKPTISRPASAAGDITTRSSATTDADTSLVVPTAERLRRHSDQSVVPTPQRRKRRNVEDMTSAFILPDITLSRADLAARNPSQLPESTQRALNEIAQHDGNNCVICKIVHPHGDSCSLEAMKIPQPVPVSERMPNTEDPTMRPSQPSAVALATVLKTLEDELAHLKMQLASYQAAYNKLDASLGKRQRKSVMRKIETVMKDIDMKSDQIYSLYDVLETCKGDISKRDLDLTLESIGIDMTANTSKSRTGPVNLDDEEEDDLPWEGIESTAELTGRT</sequence>
<feature type="compositionally biased region" description="Polar residues" evidence="5">
    <location>
        <begin position="489"/>
        <end position="509"/>
    </location>
</feature>
<feature type="domain" description="PPC89 centrosome localisation" evidence="7">
    <location>
        <begin position="407"/>
        <end position="472"/>
    </location>
</feature>
<dbReference type="OrthoDB" id="76453at2759"/>
<feature type="region of interest" description="Disordered" evidence="5">
    <location>
        <begin position="376"/>
        <end position="397"/>
    </location>
</feature>
<comment type="subcellular location">
    <subcellularLocation>
        <location evidence="1">Cytoplasm</location>
        <location evidence="1">Cytoskeleton</location>
        <location evidence="1">Microtubule organizing center</location>
    </subcellularLocation>
</comment>
<proteinExistence type="predicted"/>
<dbReference type="PANTHER" id="PTHR19336">
    <property type="entry name" value="UNCHARACTERIZED DUF1167"/>
    <property type="match status" value="1"/>
</dbReference>
<feature type="compositionally biased region" description="Basic and acidic residues" evidence="5">
    <location>
        <begin position="78"/>
        <end position="87"/>
    </location>
</feature>
<name>S7ZPI5_PENO1</name>